<dbReference type="GO" id="GO:0015288">
    <property type="term" value="F:porin activity"/>
    <property type="evidence" value="ECO:0007669"/>
    <property type="project" value="TreeGrafter"/>
</dbReference>
<accession>A0A5B8RD44</accession>
<dbReference type="PANTHER" id="PTHR30026:SF20">
    <property type="entry name" value="OUTER MEMBRANE PROTEIN TOLC"/>
    <property type="match status" value="1"/>
</dbReference>
<dbReference type="Pfam" id="PF02321">
    <property type="entry name" value="OEP"/>
    <property type="match status" value="2"/>
</dbReference>
<comment type="subcellular location">
    <subcellularLocation>
        <location evidence="1">Cell outer membrane</location>
    </subcellularLocation>
</comment>
<keyword evidence="2" id="KW-0813">Transport</keyword>
<evidence type="ECO:0000256" key="1">
    <source>
        <dbReference type="ARBA" id="ARBA00004442"/>
    </source>
</evidence>
<keyword evidence="4" id="KW-0812">Transmembrane</keyword>
<feature type="coiled-coil region" evidence="7">
    <location>
        <begin position="109"/>
        <end position="213"/>
    </location>
</feature>
<dbReference type="GO" id="GO:0015562">
    <property type="term" value="F:efflux transmembrane transporter activity"/>
    <property type="evidence" value="ECO:0007669"/>
    <property type="project" value="InterPro"/>
</dbReference>
<reference evidence="8" key="1">
    <citation type="submission" date="2019-06" db="EMBL/GenBank/DDBJ databases">
        <authorList>
            <person name="Murdoch R.W."/>
            <person name="Fathepure B."/>
        </authorList>
    </citation>
    <scope>NUCLEOTIDE SEQUENCE</scope>
</reference>
<protein>
    <submittedName>
        <fullName evidence="8">Outer membrane protein TolC</fullName>
    </submittedName>
</protein>
<dbReference type="InterPro" id="IPR003423">
    <property type="entry name" value="OMP_efflux"/>
</dbReference>
<dbReference type="EMBL" id="MN079122">
    <property type="protein sequence ID" value="QEA06033.1"/>
    <property type="molecule type" value="Genomic_DNA"/>
</dbReference>
<evidence type="ECO:0000256" key="3">
    <source>
        <dbReference type="ARBA" id="ARBA00022452"/>
    </source>
</evidence>
<dbReference type="GO" id="GO:1990281">
    <property type="term" value="C:efflux pump complex"/>
    <property type="evidence" value="ECO:0007669"/>
    <property type="project" value="TreeGrafter"/>
</dbReference>
<sequence>MKRILLAVALGSLSLPALAAEDLLDVYRNALDSDPVFQQAQAQLRTAEEALPQARALRLPEIGVDAAAKRNYQDTNIVNGPEADDSYNSLTYGVQLSQPLFRYSDFQQLDVAKANVAQAKARFASAEQSLMTRAAERYFGVLDAQVALAAARAQLKAIQRQLEQARERFDVGLIARTDVEEAKARYDTARASVIQAEDDLESARAQLREVIGKPPGELARVRSGVDLSAPQPADEDAWRQRAEEQNWELTAARQASKAAMENVDVARGGHYPQVDAVASYGGSHTDGGVTSGATYDGSDNQELAAGIEVTVPLYTGGATSSRVREAQSQYTEARASLEEVRRSVTRNAADAYRGVQTALERVQALAQSRVSTKTALEATQAGFEVGTRTIVDVLDAQQNVFEAERNYQQARHAYLLNTLRLQQAAGVLSEDDLASINRLLSANAAPYVSEDAITPGENSAE</sequence>
<evidence type="ECO:0000313" key="8">
    <source>
        <dbReference type="EMBL" id="QEA06033.1"/>
    </source>
</evidence>
<dbReference type="GO" id="GO:0019867">
    <property type="term" value="C:outer membrane"/>
    <property type="evidence" value="ECO:0007669"/>
    <property type="project" value="InterPro"/>
</dbReference>
<organism evidence="8">
    <name type="scientific">uncultured organism</name>
    <dbReference type="NCBI Taxonomy" id="155900"/>
    <lineage>
        <taxon>unclassified sequences</taxon>
        <taxon>environmental samples</taxon>
    </lineage>
</organism>
<name>A0A5B8RD44_9ZZZZ</name>
<evidence type="ECO:0000256" key="2">
    <source>
        <dbReference type="ARBA" id="ARBA00022448"/>
    </source>
</evidence>
<dbReference type="InterPro" id="IPR010130">
    <property type="entry name" value="T1SS_OMP_TolC"/>
</dbReference>
<evidence type="ECO:0000256" key="6">
    <source>
        <dbReference type="ARBA" id="ARBA00023237"/>
    </source>
</evidence>
<evidence type="ECO:0000256" key="4">
    <source>
        <dbReference type="ARBA" id="ARBA00022692"/>
    </source>
</evidence>
<dbReference type="Gene3D" id="1.20.1600.10">
    <property type="entry name" value="Outer membrane efflux proteins (OEP)"/>
    <property type="match status" value="1"/>
</dbReference>
<proteinExistence type="predicted"/>
<dbReference type="NCBIfam" id="TIGR01844">
    <property type="entry name" value="type_I_sec_TolC"/>
    <property type="match status" value="1"/>
</dbReference>
<dbReference type="PANTHER" id="PTHR30026">
    <property type="entry name" value="OUTER MEMBRANE PROTEIN TOLC"/>
    <property type="match status" value="1"/>
</dbReference>
<evidence type="ECO:0000256" key="7">
    <source>
        <dbReference type="SAM" id="Coils"/>
    </source>
</evidence>
<dbReference type="SUPFAM" id="SSF56954">
    <property type="entry name" value="Outer membrane efflux proteins (OEP)"/>
    <property type="match status" value="1"/>
</dbReference>
<evidence type="ECO:0000256" key="5">
    <source>
        <dbReference type="ARBA" id="ARBA00023136"/>
    </source>
</evidence>
<dbReference type="AlphaFoldDB" id="A0A5B8RD44"/>
<gene>
    <name evidence="8" type="primary">tolC</name>
    <name evidence="8" type="ORF">KBTEX_02362</name>
</gene>
<dbReference type="InterPro" id="IPR051906">
    <property type="entry name" value="TolC-like"/>
</dbReference>
<keyword evidence="6" id="KW-0998">Cell outer membrane</keyword>
<keyword evidence="5" id="KW-0472">Membrane</keyword>
<keyword evidence="7" id="KW-0175">Coiled coil</keyword>
<keyword evidence="3" id="KW-1134">Transmembrane beta strand</keyword>